<keyword evidence="2" id="KW-0963">Cytoplasm</keyword>
<feature type="active site" evidence="2">
    <location>
        <position position="350"/>
    </location>
</feature>
<dbReference type="PANTHER" id="PTHR32268:SF11">
    <property type="entry name" value="HOMOSERINE O-ACETYLTRANSFERASE"/>
    <property type="match status" value="1"/>
</dbReference>
<dbReference type="Gene3D" id="3.40.50.1820">
    <property type="entry name" value="alpha/beta hydrolase"/>
    <property type="match status" value="1"/>
</dbReference>
<dbReference type="EMBL" id="JAFEUF010000280">
    <property type="protein sequence ID" value="MBM7058181.1"/>
    <property type="molecule type" value="Genomic_DNA"/>
</dbReference>
<dbReference type="Pfam" id="PF00561">
    <property type="entry name" value="Abhydrolase_1"/>
    <property type="match status" value="1"/>
</dbReference>
<organism evidence="5 6">
    <name type="scientific">Streptomyces durocortorensis</name>
    <dbReference type="NCBI Taxonomy" id="2811104"/>
    <lineage>
        <taxon>Bacteria</taxon>
        <taxon>Bacillati</taxon>
        <taxon>Actinomycetota</taxon>
        <taxon>Actinomycetes</taxon>
        <taxon>Kitasatosporales</taxon>
        <taxon>Streptomycetaceae</taxon>
        <taxon>Streptomyces</taxon>
    </lineage>
</organism>
<feature type="region of interest" description="Disordered" evidence="3">
    <location>
        <begin position="401"/>
        <end position="421"/>
    </location>
</feature>
<dbReference type="Proteomes" id="UP000712045">
    <property type="component" value="Unassembled WGS sequence"/>
</dbReference>
<evidence type="ECO:0000256" key="3">
    <source>
        <dbReference type="SAM" id="MobiDB-lite"/>
    </source>
</evidence>
<gene>
    <name evidence="2" type="primary">metXA</name>
    <name evidence="5" type="ORF">JS521_31240</name>
</gene>
<feature type="compositionally biased region" description="Low complexity" evidence="3">
    <location>
        <begin position="1"/>
        <end position="17"/>
    </location>
</feature>
<sequence length="421" mass="44009">MNRTPPQRTAPPRALPHARARPPAAPRGARPRGGGGGGGPPGRDRWAAIEDPLPLESGIRLPGVRLAYETWGQRAADGSNAVLVLHALTGDSHVAGPAGPGHPTPGWWDALVGPGRALDTDRWFVVAPNVLGGCRGSTGPSSPGPDGTPWGSLFPYLSVRDQVAAEAALADVLGVGRWAAVVGGSMGGMRALEWAVSRPERTGALLVLAAPAAASADQIAWGSVQIGAIRSDPGWRGGDYHRAPPGEGPHRGLGQARRIAHITYRSAPELDSRFGGEAQPGEEPAHGGRYRVESYLDHHAEKLVRRFDAGSYVTLTEAMNGHDVGRDRGGIARALARAELPALVAGVASDRLYPLAQQERLAELLPGADAAHTITSPYGHDGFLIETDQVGALVRELLARAPQPHPPAPHPVTPSPSPFVT</sequence>
<feature type="binding site" evidence="2">
    <location>
        <position position="381"/>
    </location>
    <ligand>
        <name>substrate</name>
    </ligand>
</feature>
<dbReference type="PANTHER" id="PTHR32268">
    <property type="entry name" value="HOMOSERINE O-ACETYLTRANSFERASE"/>
    <property type="match status" value="1"/>
</dbReference>
<dbReference type="NCBIfam" id="NF001209">
    <property type="entry name" value="PRK00175.1"/>
    <property type="match status" value="1"/>
</dbReference>
<feature type="domain" description="AB hydrolase-1" evidence="4">
    <location>
        <begin position="80"/>
        <end position="385"/>
    </location>
</feature>
<comment type="pathway">
    <text evidence="2">Amino-acid biosynthesis; L-methionine biosynthesis via de novo pathway; O-acetyl-L-homoserine from L-homoserine: step 1/1.</text>
</comment>
<evidence type="ECO:0000256" key="2">
    <source>
        <dbReference type="HAMAP-Rule" id="MF_00296"/>
    </source>
</evidence>
<keyword evidence="1 2" id="KW-0808">Transferase</keyword>
<feature type="binding site" evidence="2">
    <location>
        <position position="257"/>
    </location>
    <ligand>
        <name>substrate</name>
    </ligand>
</feature>
<feature type="region of interest" description="Disordered" evidence="3">
    <location>
        <begin position="1"/>
        <end position="47"/>
    </location>
</feature>
<comment type="subunit">
    <text evidence="2">Homodimer.</text>
</comment>
<evidence type="ECO:0000256" key="1">
    <source>
        <dbReference type="ARBA" id="ARBA00022679"/>
    </source>
</evidence>
<comment type="caution">
    <text evidence="5">The sequence shown here is derived from an EMBL/GenBank/DDBJ whole genome shotgun (WGS) entry which is preliminary data.</text>
</comment>
<evidence type="ECO:0000259" key="4">
    <source>
        <dbReference type="Pfam" id="PF00561"/>
    </source>
</evidence>
<dbReference type="SUPFAM" id="SSF53474">
    <property type="entry name" value="alpha/beta-Hydrolases"/>
    <property type="match status" value="1"/>
</dbReference>
<evidence type="ECO:0000313" key="5">
    <source>
        <dbReference type="EMBL" id="MBM7058181.1"/>
    </source>
</evidence>
<proteinExistence type="inferred from homology"/>
<comment type="similarity">
    <text evidence="2">Belongs to the AB hydrolase superfamily. MetX family.</text>
</comment>
<comment type="caution">
    <text evidence="2">Lacks conserved residue(s) required for the propagation of feature annotation.</text>
</comment>
<dbReference type="GO" id="GO:0004414">
    <property type="term" value="F:homoserine O-acetyltransferase activity"/>
    <property type="evidence" value="ECO:0007669"/>
    <property type="project" value="UniProtKB-EC"/>
</dbReference>
<keyword evidence="6" id="KW-1185">Reference proteome</keyword>
<comment type="subcellular location">
    <subcellularLocation>
        <location evidence="2">Cytoplasm</location>
    </subcellularLocation>
</comment>
<protein>
    <recommendedName>
        <fullName evidence="2">Homoserine O-acetyltransferase</fullName>
        <shortName evidence="2">HAT</shortName>
        <ecNumber evidence="2">2.3.1.31</ecNumber>
    </recommendedName>
    <alternativeName>
        <fullName evidence="2">Homoserine transacetylase</fullName>
        <shortName evidence="2">HTA</shortName>
    </alternativeName>
</protein>
<keyword evidence="2 5" id="KW-0012">Acyltransferase</keyword>
<dbReference type="EC" id="2.3.1.31" evidence="2"/>
<keyword evidence="2" id="KW-0028">Amino-acid biosynthesis</keyword>
<dbReference type="InterPro" id="IPR000073">
    <property type="entry name" value="AB_hydrolase_1"/>
</dbReference>
<reference evidence="5 6" key="1">
    <citation type="submission" date="2021-02" db="EMBL/GenBank/DDBJ databases">
        <title>Genome Streptomyces sp. RHZ10.</title>
        <authorList>
            <person name="Besaury L."/>
        </authorList>
    </citation>
    <scope>NUCLEOTIDE SEQUENCE [LARGE SCALE GENOMIC DNA]</scope>
    <source>
        <strain evidence="5 6">RHZ10</strain>
    </source>
</reference>
<dbReference type="HAMAP" id="MF_00296">
    <property type="entry name" value="MetX_acyltransf"/>
    <property type="match status" value="1"/>
</dbReference>
<dbReference type="InterPro" id="IPR008220">
    <property type="entry name" value="HAT_MetX-like"/>
</dbReference>
<comment type="function">
    <text evidence="2">Transfers an acetyl group from acetyl-CoA to L-homoserine, forming acetyl-L-homoserine.</text>
</comment>
<dbReference type="InterPro" id="IPR029058">
    <property type="entry name" value="AB_hydrolase_fold"/>
</dbReference>
<feature type="active site" evidence="2">
    <location>
        <position position="380"/>
    </location>
</feature>
<feature type="compositionally biased region" description="Gly residues" evidence="3">
    <location>
        <begin position="31"/>
        <end position="41"/>
    </location>
</feature>
<evidence type="ECO:0000313" key="6">
    <source>
        <dbReference type="Proteomes" id="UP000712045"/>
    </source>
</evidence>
<dbReference type="PIRSF" id="PIRSF000443">
    <property type="entry name" value="Homoser_Ac_trans"/>
    <property type="match status" value="1"/>
</dbReference>
<accession>A0ABS2I4Q3</accession>
<comment type="catalytic activity">
    <reaction evidence="2">
        <text>L-homoserine + acetyl-CoA = O-acetyl-L-homoserine + CoA</text>
        <dbReference type="Rhea" id="RHEA:13701"/>
        <dbReference type="ChEBI" id="CHEBI:57287"/>
        <dbReference type="ChEBI" id="CHEBI:57288"/>
        <dbReference type="ChEBI" id="CHEBI:57476"/>
        <dbReference type="ChEBI" id="CHEBI:57716"/>
        <dbReference type="EC" id="2.3.1.31"/>
    </reaction>
</comment>
<keyword evidence="2" id="KW-0486">Methionine biosynthesis</keyword>
<dbReference type="RefSeq" id="WP_205086293.1">
    <property type="nucleotide sequence ID" value="NZ_JAFEUF010000280.1"/>
</dbReference>
<dbReference type="NCBIfam" id="TIGR01392">
    <property type="entry name" value="homoserO_Ac_trn"/>
    <property type="match status" value="1"/>
</dbReference>
<name>A0ABS2I4Q3_9ACTN</name>
<feature type="active site" description="Nucleophile" evidence="2">
    <location>
        <position position="185"/>
    </location>
</feature>
<feature type="compositionally biased region" description="Pro residues" evidence="3">
    <location>
        <begin position="403"/>
        <end position="421"/>
    </location>
</feature>